<feature type="compositionally biased region" description="Pro residues" evidence="1">
    <location>
        <begin position="432"/>
        <end position="442"/>
    </location>
</feature>
<evidence type="ECO:0000259" key="2">
    <source>
        <dbReference type="PROSITE" id="PS51159"/>
    </source>
</evidence>
<evidence type="ECO:0000313" key="4">
    <source>
        <dbReference type="Proteomes" id="UP000190831"/>
    </source>
</evidence>
<dbReference type="AlphaFoldDB" id="A0A1G4M9W5"/>
<feature type="region of interest" description="Disordered" evidence="1">
    <location>
        <begin position="597"/>
        <end position="617"/>
    </location>
</feature>
<feature type="compositionally biased region" description="Low complexity" evidence="1">
    <location>
        <begin position="561"/>
        <end position="576"/>
    </location>
</feature>
<feature type="region of interest" description="Disordered" evidence="1">
    <location>
        <begin position="171"/>
        <end position="201"/>
    </location>
</feature>
<dbReference type="EMBL" id="LT598485">
    <property type="protein sequence ID" value="SCW00620.1"/>
    <property type="molecule type" value="Genomic_DNA"/>
</dbReference>
<proteinExistence type="predicted"/>
<reference evidence="3 4" key="1">
    <citation type="submission" date="2016-03" db="EMBL/GenBank/DDBJ databases">
        <authorList>
            <person name="Devillers H."/>
        </authorList>
    </citation>
    <scope>NUCLEOTIDE SEQUENCE [LARGE SCALE GENOMIC DNA]</scope>
    <source>
        <strain evidence="3">CBS 6772</strain>
    </source>
</reference>
<dbReference type="PANTHER" id="PTHR12307:SF51">
    <property type="entry name" value="SERINE_THREONINE-PROTEIN PHOSPHATASE 1 REGULATORY SUBUNIT GAC1-RELATED"/>
    <property type="match status" value="1"/>
</dbReference>
<dbReference type="OrthoDB" id="4035814at2759"/>
<evidence type="ECO:0000313" key="3">
    <source>
        <dbReference type="EMBL" id="SCW00620.1"/>
    </source>
</evidence>
<dbReference type="Pfam" id="PF03370">
    <property type="entry name" value="CBM_21"/>
    <property type="match status" value="1"/>
</dbReference>
<accession>A0A1G4M9W5</accession>
<dbReference type="InterPro" id="IPR050782">
    <property type="entry name" value="PP1_regulatory_subunit_3"/>
</dbReference>
<feature type="region of interest" description="Disordered" evidence="1">
    <location>
        <begin position="531"/>
        <end position="577"/>
    </location>
</feature>
<feature type="region of interest" description="Disordered" evidence="1">
    <location>
        <begin position="419"/>
        <end position="462"/>
    </location>
</feature>
<evidence type="ECO:0000256" key="1">
    <source>
        <dbReference type="SAM" id="MobiDB-lite"/>
    </source>
</evidence>
<dbReference type="Proteomes" id="UP000190831">
    <property type="component" value="Chromosome C"/>
</dbReference>
<organism evidence="3 4">
    <name type="scientific">Lachancea fermentati</name>
    <name type="common">Zygosaccharomyces fermentati</name>
    <dbReference type="NCBI Taxonomy" id="4955"/>
    <lineage>
        <taxon>Eukaryota</taxon>
        <taxon>Fungi</taxon>
        <taxon>Dikarya</taxon>
        <taxon>Ascomycota</taxon>
        <taxon>Saccharomycotina</taxon>
        <taxon>Saccharomycetes</taxon>
        <taxon>Saccharomycetales</taxon>
        <taxon>Saccharomycetaceae</taxon>
        <taxon>Lachancea</taxon>
    </lineage>
</organism>
<dbReference type="PANTHER" id="PTHR12307">
    <property type="entry name" value="PROTEIN PHOSPHATASE 1 REGULATORY SUBUNIT"/>
    <property type="match status" value="1"/>
</dbReference>
<feature type="region of interest" description="Disordered" evidence="1">
    <location>
        <begin position="665"/>
        <end position="692"/>
    </location>
</feature>
<dbReference type="GO" id="GO:0008157">
    <property type="term" value="F:protein phosphatase 1 binding"/>
    <property type="evidence" value="ECO:0007669"/>
    <property type="project" value="TreeGrafter"/>
</dbReference>
<feature type="compositionally biased region" description="Polar residues" evidence="1">
    <location>
        <begin position="546"/>
        <end position="560"/>
    </location>
</feature>
<dbReference type="PROSITE" id="PS51159">
    <property type="entry name" value="CBM21"/>
    <property type="match status" value="1"/>
</dbReference>
<feature type="compositionally biased region" description="Acidic residues" evidence="1">
    <location>
        <begin position="178"/>
        <end position="195"/>
    </location>
</feature>
<keyword evidence="4" id="KW-1185">Reference proteome</keyword>
<feature type="region of interest" description="Disordered" evidence="1">
    <location>
        <begin position="385"/>
        <end position="404"/>
    </location>
</feature>
<dbReference type="Gene3D" id="2.60.40.2440">
    <property type="entry name" value="Carbohydrate binding type-21 domain"/>
    <property type="match status" value="1"/>
</dbReference>
<feature type="domain" description="CBM21" evidence="2">
    <location>
        <begin position="255"/>
        <end position="380"/>
    </location>
</feature>
<gene>
    <name evidence="3" type="ORF">LAFE_0C08218G</name>
</gene>
<sequence>MTQVDSGSDSAETLKLAGGAGADGLSHCVGQLNIYDLISNQSDGTETETADADADAARGAAPLRRLKSSLKLSSSGSSTSHSGAAKNVRFAQQLTKIKRFDASREPISISCDNSPRLTPLIALDSCVSDDDDEFWFGTALSRMKLPLSHAALRAGAAGPLRAAGALLGDSDSDTDRCADDDDDDDDDDSDGDAADIDNGNVHIHRHDPSDADFGALFARPRALGARFSVARWDLVSTNIAPLVARRALDLEALVLAYLQGNNIKLSSVSPCLDSSKLQGLIYVANLNFEKFIEVKYTFNNWRDIHYVTAQYHRTVTAGIDEFRFTVNLNGLKFFMQMKHLLYCGSGPETVCPLTMELCCRYDVNGETYYDNNNYENYQLRLNAVTKPVPRRRRRRSADAAAAGRLPLRRHLSADAITMSATTSTSPTSTSPTPAPAPVPAPAPKSLDHPPVQPAGRHFSKDTDYFNTSPLKHLFRSESALSSLGKPTATNANAASTLAPATNLPEQTVVPVSPTVPMHFFFGYAAAPNYTHKSPSPKPASSRPSSEWTSEGDSASPAQNQSESLSSSVSSSTSSFSPTIHAPRVMKAFSTNDLRASITELQSPEPRHFVSSAPTKDMKRDLSFDESYSDDQQAKTLKLSHNKPMDYNTLLQSYCFYDPAKHSTRSPQPSPWPANFTSASPPVLSQGKGSWIL</sequence>
<dbReference type="GO" id="GO:0000164">
    <property type="term" value="C:protein phosphatase type 1 complex"/>
    <property type="evidence" value="ECO:0007669"/>
    <property type="project" value="TreeGrafter"/>
</dbReference>
<dbReference type="GO" id="GO:2001069">
    <property type="term" value="F:glycogen binding"/>
    <property type="evidence" value="ECO:0007669"/>
    <property type="project" value="TreeGrafter"/>
</dbReference>
<dbReference type="InterPro" id="IPR005036">
    <property type="entry name" value="CBM21_dom"/>
</dbReference>
<dbReference type="InterPro" id="IPR038175">
    <property type="entry name" value="CBM21_dom_sf"/>
</dbReference>
<protein>
    <submittedName>
        <fullName evidence="3">LAFE_0C08218g1_1</fullName>
    </submittedName>
</protein>
<dbReference type="OMA" id="TFNNWKD"/>
<name>A0A1G4M9W5_LACFM</name>
<dbReference type="STRING" id="4955.A0A1G4M9W5"/>
<dbReference type="GO" id="GO:0005979">
    <property type="term" value="P:regulation of glycogen biosynthetic process"/>
    <property type="evidence" value="ECO:0007669"/>
    <property type="project" value="TreeGrafter"/>
</dbReference>
<feature type="compositionally biased region" description="Low complexity" evidence="1">
    <location>
        <begin position="419"/>
        <end position="431"/>
    </location>
</feature>